<reference evidence="2 3" key="1">
    <citation type="submission" date="2014-01" db="EMBL/GenBank/DDBJ databases">
        <title>Genome sequence determination for a cystic fibrosis isolate, Inquilinus limosus.</title>
        <authorList>
            <person name="Pino M."/>
            <person name="Di Conza J."/>
            <person name="Gutkind G."/>
        </authorList>
    </citation>
    <scope>NUCLEOTIDE SEQUENCE [LARGE SCALE GENOMIC DNA]</scope>
    <source>
        <strain evidence="2 3">MP06</strain>
    </source>
</reference>
<organism evidence="2 3">
    <name type="scientific">Inquilinus limosus MP06</name>
    <dbReference type="NCBI Taxonomy" id="1398085"/>
    <lineage>
        <taxon>Bacteria</taxon>
        <taxon>Pseudomonadati</taxon>
        <taxon>Pseudomonadota</taxon>
        <taxon>Alphaproteobacteria</taxon>
        <taxon>Rhodospirillales</taxon>
        <taxon>Rhodospirillaceae</taxon>
        <taxon>Inquilinus</taxon>
    </lineage>
</organism>
<dbReference type="InterPro" id="IPR010064">
    <property type="entry name" value="HK97-gp10_tail"/>
</dbReference>
<proteinExistence type="predicted"/>
<dbReference type="AlphaFoldDB" id="A0A0A0DDC2"/>
<dbReference type="EMBL" id="JANX01000055">
    <property type="protein sequence ID" value="KGM34992.1"/>
    <property type="molecule type" value="Genomic_DNA"/>
</dbReference>
<evidence type="ECO:0008006" key="4">
    <source>
        <dbReference type="Google" id="ProtNLM"/>
    </source>
</evidence>
<dbReference type="OrthoDB" id="7428419at2"/>
<gene>
    <name evidence="2" type="ORF">P409_07030</name>
</gene>
<dbReference type="RefSeq" id="WP_034833546.1">
    <property type="nucleotide sequence ID" value="NZ_JANX01000055.1"/>
</dbReference>
<sequence length="135" mass="14268">MARVTGVDRQIARLKRAGAAVRQEVGKAVIAAARLVAAEAVSSISAGWISGPDHVPSKPGEPPNADTGRLHGAIDVVRRDELTAEVVSAAPYAVDLEFGTSRVAARPYLRPATAKRRAEAVELIRRAARRGLAKD</sequence>
<protein>
    <recommendedName>
        <fullName evidence="4">HK97 gp10 family phage protein</fullName>
    </recommendedName>
</protein>
<feature type="region of interest" description="Disordered" evidence="1">
    <location>
        <begin position="47"/>
        <end position="69"/>
    </location>
</feature>
<evidence type="ECO:0000256" key="1">
    <source>
        <dbReference type="SAM" id="MobiDB-lite"/>
    </source>
</evidence>
<evidence type="ECO:0000313" key="2">
    <source>
        <dbReference type="EMBL" id="KGM34992.1"/>
    </source>
</evidence>
<dbReference type="Proteomes" id="UP000029995">
    <property type="component" value="Unassembled WGS sequence"/>
</dbReference>
<evidence type="ECO:0000313" key="3">
    <source>
        <dbReference type="Proteomes" id="UP000029995"/>
    </source>
</evidence>
<name>A0A0A0DDC2_9PROT</name>
<dbReference type="Pfam" id="PF04883">
    <property type="entry name" value="HK97-gp10_like"/>
    <property type="match status" value="1"/>
</dbReference>
<comment type="caution">
    <text evidence="2">The sequence shown here is derived from an EMBL/GenBank/DDBJ whole genome shotgun (WGS) entry which is preliminary data.</text>
</comment>
<accession>A0A0A0DDC2</accession>